<comment type="caution">
    <text evidence="2">The sequence shown here is derived from an EMBL/GenBank/DDBJ whole genome shotgun (WGS) entry which is preliminary data.</text>
</comment>
<name>A0AAN4W5E9_9BACT</name>
<evidence type="ECO:0000313" key="3">
    <source>
        <dbReference type="Proteomes" id="UP001310022"/>
    </source>
</evidence>
<evidence type="ECO:0000313" key="2">
    <source>
        <dbReference type="EMBL" id="GJM64953.1"/>
    </source>
</evidence>
<dbReference type="AlphaFoldDB" id="A0AAN4W5E9"/>
<keyword evidence="3" id="KW-1185">Reference proteome</keyword>
<feature type="chain" id="PRO_5042950812" evidence="1">
    <location>
        <begin position="21"/>
        <end position="187"/>
    </location>
</feature>
<dbReference type="EMBL" id="BQKE01000009">
    <property type="protein sequence ID" value="GJM64953.1"/>
    <property type="molecule type" value="Genomic_DNA"/>
</dbReference>
<protein>
    <submittedName>
        <fullName evidence="2">Uncharacterized protein</fullName>
    </submittedName>
</protein>
<organism evidence="2 3">
    <name type="scientific">Persicobacter diffluens</name>
    <dbReference type="NCBI Taxonomy" id="981"/>
    <lineage>
        <taxon>Bacteria</taxon>
        <taxon>Pseudomonadati</taxon>
        <taxon>Bacteroidota</taxon>
        <taxon>Cytophagia</taxon>
        <taxon>Cytophagales</taxon>
        <taxon>Persicobacteraceae</taxon>
        <taxon>Persicobacter</taxon>
    </lineage>
</organism>
<sequence>MIKKLFIVVFLTITSLTATAQDITFEDLTKINWNEYPFSAGELLTEKGYLYNDKALLQSALTPNEGPRDSFYQLIYTKLSEVDEMAAYLVVDEIAKGNLPLQMPVIKLVYMNKNKDKFIKLSNEIKEACGDPELEFYFGPNSLAFVIEKQLMEGTPIYSVLAYRMSKKDFDNMQNQLQEAFKKFSEE</sequence>
<evidence type="ECO:0000256" key="1">
    <source>
        <dbReference type="SAM" id="SignalP"/>
    </source>
</evidence>
<keyword evidence="1" id="KW-0732">Signal</keyword>
<reference evidence="2 3" key="1">
    <citation type="submission" date="2021-12" db="EMBL/GenBank/DDBJ databases">
        <title>Genome sequencing of bacteria with rrn-lacking chromosome and rrn-plasmid.</title>
        <authorList>
            <person name="Anda M."/>
            <person name="Iwasaki W."/>
        </authorList>
    </citation>
    <scope>NUCLEOTIDE SEQUENCE [LARGE SCALE GENOMIC DNA]</scope>
    <source>
        <strain evidence="2 3">NBRC 15940</strain>
    </source>
</reference>
<dbReference type="Proteomes" id="UP001310022">
    <property type="component" value="Unassembled WGS sequence"/>
</dbReference>
<accession>A0AAN4W5E9</accession>
<proteinExistence type="predicted"/>
<dbReference type="RefSeq" id="WP_338240021.1">
    <property type="nucleotide sequence ID" value="NZ_BQKE01000009.1"/>
</dbReference>
<gene>
    <name evidence="2" type="ORF">PEDI_55050</name>
</gene>
<feature type="signal peptide" evidence="1">
    <location>
        <begin position="1"/>
        <end position="20"/>
    </location>
</feature>